<keyword evidence="5 6" id="KW-0408">Iron</keyword>
<reference evidence="8" key="1">
    <citation type="submission" date="2023-03" db="EMBL/GenBank/DDBJ databases">
        <title>Massive genome expansion in bonnet fungi (Mycena s.s.) driven by repeated elements and novel gene families across ecological guilds.</title>
        <authorList>
            <consortium name="Lawrence Berkeley National Laboratory"/>
            <person name="Harder C.B."/>
            <person name="Miyauchi S."/>
            <person name="Viragh M."/>
            <person name="Kuo A."/>
            <person name="Thoen E."/>
            <person name="Andreopoulos B."/>
            <person name="Lu D."/>
            <person name="Skrede I."/>
            <person name="Drula E."/>
            <person name="Henrissat B."/>
            <person name="Morin E."/>
            <person name="Kohler A."/>
            <person name="Barry K."/>
            <person name="LaButti K."/>
            <person name="Morin E."/>
            <person name="Salamov A."/>
            <person name="Lipzen A."/>
            <person name="Mereny Z."/>
            <person name="Hegedus B."/>
            <person name="Baldrian P."/>
            <person name="Stursova M."/>
            <person name="Weitz H."/>
            <person name="Taylor A."/>
            <person name="Grigoriev I.V."/>
            <person name="Nagy L.G."/>
            <person name="Martin F."/>
            <person name="Kauserud H."/>
        </authorList>
    </citation>
    <scope>NUCLEOTIDE SEQUENCE</scope>
    <source>
        <strain evidence="8">CBHHK173m</strain>
    </source>
</reference>
<dbReference type="InterPro" id="IPR017972">
    <property type="entry name" value="Cyt_P450_CS"/>
</dbReference>
<name>A0AAD6U3A4_9AGAR</name>
<dbReference type="InterPro" id="IPR002403">
    <property type="entry name" value="Cyt_P450_E_grp-IV"/>
</dbReference>
<dbReference type="GO" id="GO:0005506">
    <property type="term" value="F:iron ion binding"/>
    <property type="evidence" value="ECO:0007669"/>
    <property type="project" value="InterPro"/>
</dbReference>
<dbReference type="EMBL" id="JARJCN010000030">
    <property type="protein sequence ID" value="KAJ7086873.1"/>
    <property type="molecule type" value="Genomic_DNA"/>
</dbReference>
<evidence type="ECO:0000256" key="2">
    <source>
        <dbReference type="ARBA" id="ARBA00010617"/>
    </source>
</evidence>
<evidence type="ECO:0000313" key="9">
    <source>
        <dbReference type="Proteomes" id="UP001222325"/>
    </source>
</evidence>
<dbReference type="Pfam" id="PF00067">
    <property type="entry name" value="p450"/>
    <property type="match status" value="1"/>
</dbReference>
<comment type="cofactor">
    <cofactor evidence="1 6">
        <name>heme</name>
        <dbReference type="ChEBI" id="CHEBI:30413"/>
    </cofactor>
</comment>
<dbReference type="GO" id="GO:0020037">
    <property type="term" value="F:heme binding"/>
    <property type="evidence" value="ECO:0007669"/>
    <property type="project" value="InterPro"/>
</dbReference>
<evidence type="ECO:0000313" key="8">
    <source>
        <dbReference type="EMBL" id="KAJ7086873.1"/>
    </source>
</evidence>
<dbReference type="InterPro" id="IPR001128">
    <property type="entry name" value="Cyt_P450"/>
</dbReference>
<protein>
    <submittedName>
        <fullName evidence="8">Cytochrome P450</fullName>
    </submittedName>
</protein>
<dbReference type="PRINTS" id="PR00465">
    <property type="entry name" value="EP450IV"/>
</dbReference>
<dbReference type="GO" id="GO:0004497">
    <property type="term" value="F:monooxygenase activity"/>
    <property type="evidence" value="ECO:0007669"/>
    <property type="project" value="UniProtKB-KW"/>
</dbReference>
<dbReference type="Proteomes" id="UP001222325">
    <property type="component" value="Unassembled WGS sequence"/>
</dbReference>
<keyword evidence="3 6" id="KW-0479">Metal-binding</keyword>
<keyword evidence="9" id="KW-1185">Reference proteome</keyword>
<accession>A0AAD6U3A4</accession>
<feature type="binding site" description="axial binding residue" evidence="6">
    <location>
        <position position="421"/>
    </location>
    <ligand>
        <name>heme</name>
        <dbReference type="ChEBI" id="CHEBI:30413"/>
    </ligand>
    <ligandPart>
        <name>Fe</name>
        <dbReference type="ChEBI" id="CHEBI:18248"/>
    </ligandPart>
</feature>
<evidence type="ECO:0000256" key="5">
    <source>
        <dbReference type="ARBA" id="ARBA00023004"/>
    </source>
</evidence>
<evidence type="ECO:0000256" key="7">
    <source>
        <dbReference type="RuleBase" id="RU000461"/>
    </source>
</evidence>
<dbReference type="SUPFAM" id="SSF48264">
    <property type="entry name" value="Cytochrome P450"/>
    <property type="match status" value="1"/>
</dbReference>
<keyword evidence="4 7" id="KW-0560">Oxidoreductase</keyword>
<gene>
    <name evidence="8" type="ORF">B0H15DRAFT_986379</name>
</gene>
<proteinExistence type="inferred from homology"/>
<comment type="similarity">
    <text evidence="2 7">Belongs to the cytochrome P450 family.</text>
</comment>
<dbReference type="GO" id="GO:0016705">
    <property type="term" value="F:oxidoreductase activity, acting on paired donors, with incorporation or reduction of molecular oxygen"/>
    <property type="evidence" value="ECO:0007669"/>
    <property type="project" value="InterPro"/>
</dbReference>
<dbReference type="CDD" id="cd11041">
    <property type="entry name" value="CYP503A1-like"/>
    <property type="match status" value="1"/>
</dbReference>
<dbReference type="PROSITE" id="PS00086">
    <property type="entry name" value="CYTOCHROME_P450"/>
    <property type="match status" value="1"/>
</dbReference>
<dbReference type="PANTHER" id="PTHR46206">
    <property type="entry name" value="CYTOCHROME P450"/>
    <property type="match status" value="1"/>
</dbReference>
<keyword evidence="6 7" id="KW-0349">Heme</keyword>
<organism evidence="8 9">
    <name type="scientific">Mycena belliarum</name>
    <dbReference type="NCBI Taxonomy" id="1033014"/>
    <lineage>
        <taxon>Eukaryota</taxon>
        <taxon>Fungi</taxon>
        <taxon>Dikarya</taxon>
        <taxon>Basidiomycota</taxon>
        <taxon>Agaricomycotina</taxon>
        <taxon>Agaricomycetes</taxon>
        <taxon>Agaricomycetidae</taxon>
        <taxon>Agaricales</taxon>
        <taxon>Marasmiineae</taxon>
        <taxon>Mycenaceae</taxon>
        <taxon>Mycena</taxon>
    </lineage>
</organism>
<feature type="non-terminal residue" evidence="8">
    <location>
        <position position="476"/>
    </location>
</feature>
<evidence type="ECO:0000256" key="6">
    <source>
        <dbReference type="PIRSR" id="PIRSR602403-1"/>
    </source>
</evidence>
<keyword evidence="7" id="KW-0503">Monooxygenase</keyword>
<evidence type="ECO:0000256" key="3">
    <source>
        <dbReference type="ARBA" id="ARBA00022723"/>
    </source>
</evidence>
<evidence type="ECO:0000256" key="4">
    <source>
        <dbReference type="ARBA" id="ARBA00023002"/>
    </source>
</evidence>
<dbReference type="AlphaFoldDB" id="A0AAD6U3A4"/>
<dbReference type="Gene3D" id="1.10.630.10">
    <property type="entry name" value="Cytochrome P450"/>
    <property type="match status" value="1"/>
</dbReference>
<sequence>DTVPTLIGSDGVLASYKAAYQFFTNAGDVVLEGYIKNPDGVYRVPRFFRWDYIANGAQRIAEIAAAPDNVLSFKEGVAETLQVGYLMGSEILDHPYHHTTVRTTLTRNLGRCLPEIRDEIVSAFDDVLRLENDEWKQFTVLPSMMHIVARTTNRLFVGLPLCVNREYLSVSIIYTIKVFKRAQILNLFPKFLRPIVGPLMSPKEKALHDVLKFLGPIISDRLAKDEQLGPQWPDKPNDLISWLMQDAGSARTVRGLARRVLVTNMAAIHTSTMAIDNVMLDLAAHPEHIAPMREEVERVVEAEGWTKSALSNMHKIDSFIRESQRLNGSSNIALNRKVIAKEGFTFSDGTVIPYGSFLGVSGRPAQHDPANFDHPEVFDGFRFSRMRGSPGEEGGAPGVFKLHMITTAPEHLAFGHGSHACPGRFFAANELKAMLAHVVLTYDVKLGPEKVRPTDHTFGQARSPDPTAKIWIRKRQ</sequence>
<evidence type="ECO:0000256" key="1">
    <source>
        <dbReference type="ARBA" id="ARBA00001971"/>
    </source>
</evidence>
<comment type="caution">
    <text evidence="8">The sequence shown here is derived from an EMBL/GenBank/DDBJ whole genome shotgun (WGS) entry which is preliminary data.</text>
</comment>
<dbReference type="InterPro" id="IPR036396">
    <property type="entry name" value="Cyt_P450_sf"/>
</dbReference>